<dbReference type="RefSeq" id="WP_106134084.1">
    <property type="nucleotide sequence ID" value="NZ_PVTR01000007.1"/>
</dbReference>
<dbReference type="PANTHER" id="PTHR22854">
    <property type="entry name" value="TRYPTOPHAN BIOSYNTHESIS PROTEIN"/>
    <property type="match status" value="1"/>
</dbReference>
<dbReference type="UniPathway" id="UPA00035">
    <property type="reaction ID" value="UER00043"/>
</dbReference>
<dbReference type="EMBL" id="PVTR01000007">
    <property type="protein sequence ID" value="PRY87061.1"/>
    <property type="molecule type" value="Genomic_DNA"/>
</dbReference>
<accession>A0A2T0WK27</accession>
<dbReference type="EC" id="4.1.1.48" evidence="3"/>
<evidence type="ECO:0000256" key="6">
    <source>
        <dbReference type="ARBA" id="ARBA00022822"/>
    </source>
</evidence>
<keyword evidence="7" id="KW-0057">Aromatic amino acid biosynthesis</keyword>
<evidence type="ECO:0000313" key="10">
    <source>
        <dbReference type="EMBL" id="PRY87061.1"/>
    </source>
</evidence>
<dbReference type="InterPro" id="IPR013798">
    <property type="entry name" value="Indole-3-glycerol_P_synth_dom"/>
</dbReference>
<keyword evidence="4" id="KW-0028">Amino-acid biosynthesis</keyword>
<protein>
    <recommendedName>
        <fullName evidence="3">indole-3-glycerol-phosphate synthase</fullName>
        <ecNumber evidence="3">4.1.1.48</ecNumber>
    </recommendedName>
</protein>
<evidence type="ECO:0000313" key="11">
    <source>
        <dbReference type="Proteomes" id="UP000238157"/>
    </source>
</evidence>
<dbReference type="GO" id="GO:0004425">
    <property type="term" value="F:indole-3-glycerol-phosphate synthase activity"/>
    <property type="evidence" value="ECO:0007669"/>
    <property type="project" value="UniProtKB-EC"/>
</dbReference>
<keyword evidence="5" id="KW-0210">Decarboxylase</keyword>
<dbReference type="InterPro" id="IPR013785">
    <property type="entry name" value="Aldolase_TIM"/>
</dbReference>
<keyword evidence="6" id="KW-0822">Tryptophan biosynthesis</keyword>
<dbReference type="GO" id="GO:0004640">
    <property type="term" value="F:phosphoribosylanthranilate isomerase activity"/>
    <property type="evidence" value="ECO:0007669"/>
    <property type="project" value="TreeGrafter"/>
</dbReference>
<dbReference type="AlphaFoldDB" id="A0A2T0WK27"/>
<evidence type="ECO:0000256" key="8">
    <source>
        <dbReference type="ARBA" id="ARBA00023239"/>
    </source>
</evidence>
<keyword evidence="8" id="KW-0456">Lyase</keyword>
<comment type="catalytic activity">
    <reaction evidence="1">
        <text>1-(2-carboxyphenylamino)-1-deoxy-D-ribulose 5-phosphate + H(+) = (1S,2R)-1-C-(indol-3-yl)glycerol 3-phosphate + CO2 + H2O</text>
        <dbReference type="Rhea" id="RHEA:23476"/>
        <dbReference type="ChEBI" id="CHEBI:15377"/>
        <dbReference type="ChEBI" id="CHEBI:15378"/>
        <dbReference type="ChEBI" id="CHEBI:16526"/>
        <dbReference type="ChEBI" id="CHEBI:58613"/>
        <dbReference type="ChEBI" id="CHEBI:58866"/>
        <dbReference type="EC" id="4.1.1.48"/>
    </reaction>
</comment>
<dbReference type="CDD" id="cd00331">
    <property type="entry name" value="IGPS"/>
    <property type="match status" value="1"/>
</dbReference>
<organism evidence="10 11">
    <name type="scientific">Mongoliibacter ruber</name>
    <dbReference type="NCBI Taxonomy" id="1750599"/>
    <lineage>
        <taxon>Bacteria</taxon>
        <taxon>Pseudomonadati</taxon>
        <taxon>Bacteroidota</taxon>
        <taxon>Cytophagia</taxon>
        <taxon>Cytophagales</taxon>
        <taxon>Cyclobacteriaceae</taxon>
        <taxon>Mongoliibacter</taxon>
    </lineage>
</organism>
<comment type="caution">
    <text evidence="10">The sequence shown here is derived from an EMBL/GenBank/DDBJ whole genome shotgun (WGS) entry which is preliminary data.</text>
</comment>
<dbReference type="GO" id="GO:0000162">
    <property type="term" value="P:L-tryptophan biosynthetic process"/>
    <property type="evidence" value="ECO:0007669"/>
    <property type="project" value="UniProtKB-UniPathway"/>
</dbReference>
<dbReference type="Proteomes" id="UP000238157">
    <property type="component" value="Unassembled WGS sequence"/>
</dbReference>
<keyword evidence="11" id="KW-1185">Reference proteome</keyword>
<gene>
    <name evidence="10" type="ORF">CLW00_107130</name>
</gene>
<comment type="pathway">
    <text evidence="2">Amino-acid biosynthesis; L-tryptophan biosynthesis; L-tryptophan from chorismate: step 4/5.</text>
</comment>
<name>A0A2T0WK27_9BACT</name>
<reference evidence="10 11" key="1">
    <citation type="submission" date="2018-03" db="EMBL/GenBank/DDBJ databases">
        <title>Genomic Encyclopedia of Archaeal and Bacterial Type Strains, Phase II (KMG-II): from individual species to whole genera.</title>
        <authorList>
            <person name="Goeker M."/>
        </authorList>
    </citation>
    <scope>NUCLEOTIDE SEQUENCE [LARGE SCALE GENOMIC DNA]</scope>
    <source>
        <strain evidence="10 11">DSM 27929</strain>
    </source>
</reference>
<dbReference type="Gene3D" id="3.20.20.70">
    <property type="entry name" value="Aldolase class I"/>
    <property type="match status" value="1"/>
</dbReference>
<evidence type="ECO:0000256" key="3">
    <source>
        <dbReference type="ARBA" id="ARBA00012362"/>
    </source>
</evidence>
<sequence>MNILEKIIAHKHKEVAEKSSLVPAKLLEKSIYFDSKTVSMKKYIQREDKTGIIAEFKKQSPSKGNINISASVETVSIGYMQAGASALSILTDKDFFGGKNEDLTAARKYNFCPILRKDFIIDEYQIIEAKSIGADCILLIAAALEPGRLKELAAFAHQLGLEVLLEVHDINELETSVNEHLDLVGVNNRSLKTFDVSVETSFDMVDRIPNDFVKISESGLSKPETLIELKKAGYEGFLIGENFMKSSRPHQAALNFMNAFRKELSKLTPSV</sequence>
<feature type="domain" description="Indole-3-glycerol phosphate synthase" evidence="9">
    <location>
        <begin position="4"/>
        <end position="252"/>
    </location>
</feature>
<evidence type="ECO:0000256" key="7">
    <source>
        <dbReference type="ARBA" id="ARBA00023141"/>
    </source>
</evidence>
<dbReference type="Pfam" id="PF00218">
    <property type="entry name" value="IGPS"/>
    <property type="match status" value="1"/>
</dbReference>
<dbReference type="FunFam" id="3.20.20.70:FF:000024">
    <property type="entry name" value="Indole-3-glycerol phosphate synthase"/>
    <property type="match status" value="1"/>
</dbReference>
<evidence type="ECO:0000256" key="2">
    <source>
        <dbReference type="ARBA" id="ARBA00004696"/>
    </source>
</evidence>
<dbReference type="InterPro" id="IPR045186">
    <property type="entry name" value="Indole-3-glycerol_P_synth"/>
</dbReference>
<evidence type="ECO:0000259" key="9">
    <source>
        <dbReference type="Pfam" id="PF00218"/>
    </source>
</evidence>
<dbReference type="PANTHER" id="PTHR22854:SF2">
    <property type="entry name" value="INDOLE-3-GLYCEROL-PHOSPHATE SYNTHASE"/>
    <property type="match status" value="1"/>
</dbReference>
<proteinExistence type="predicted"/>
<evidence type="ECO:0000256" key="1">
    <source>
        <dbReference type="ARBA" id="ARBA00001633"/>
    </source>
</evidence>
<dbReference type="NCBIfam" id="NF001377">
    <property type="entry name" value="PRK00278.2-4"/>
    <property type="match status" value="1"/>
</dbReference>
<dbReference type="InterPro" id="IPR011060">
    <property type="entry name" value="RibuloseP-bd_barrel"/>
</dbReference>
<dbReference type="SUPFAM" id="SSF51366">
    <property type="entry name" value="Ribulose-phoshate binding barrel"/>
    <property type="match status" value="1"/>
</dbReference>
<dbReference type="OrthoDB" id="9804217at2"/>
<evidence type="ECO:0000256" key="4">
    <source>
        <dbReference type="ARBA" id="ARBA00022605"/>
    </source>
</evidence>
<evidence type="ECO:0000256" key="5">
    <source>
        <dbReference type="ARBA" id="ARBA00022793"/>
    </source>
</evidence>